<evidence type="ECO:0000256" key="2">
    <source>
        <dbReference type="PIRNR" id="PIRNR003107"/>
    </source>
</evidence>
<organism evidence="4 5">
    <name type="scientific">Mycolicibacterium arenosum</name>
    <dbReference type="NCBI Taxonomy" id="2952157"/>
    <lineage>
        <taxon>Bacteria</taxon>
        <taxon>Bacillati</taxon>
        <taxon>Actinomycetota</taxon>
        <taxon>Actinomycetes</taxon>
        <taxon>Mycobacteriales</taxon>
        <taxon>Mycobacteriaceae</taxon>
        <taxon>Mycolicibacterium</taxon>
    </lineage>
</organism>
<name>A0ABT1M6M1_9MYCO</name>
<dbReference type="PANTHER" id="PTHR42930:SF3">
    <property type="entry name" value="PHOSPHATE-SPECIFIC TRANSPORT SYSTEM ACCESSORY PROTEIN PHOU"/>
    <property type="match status" value="1"/>
</dbReference>
<dbReference type="NCBIfam" id="TIGR02135">
    <property type="entry name" value="phoU_full"/>
    <property type="match status" value="1"/>
</dbReference>
<reference evidence="4 5" key="1">
    <citation type="submission" date="2022-06" db="EMBL/GenBank/DDBJ databases">
        <title>Mycolicibacterium sp. CAU 1645 isolated from seawater.</title>
        <authorList>
            <person name="Kim W."/>
        </authorList>
    </citation>
    <scope>NUCLEOTIDE SEQUENCE [LARGE SCALE GENOMIC DNA]</scope>
    <source>
        <strain evidence="4 5">CAU 1645</strain>
    </source>
</reference>
<keyword evidence="2" id="KW-0963">Cytoplasm</keyword>
<dbReference type="RefSeq" id="WP_255061576.1">
    <property type="nucleotide sequence ID" value="NZ_JANDBD010000007.1"/>
</dbReference>
<sequence>MRTTFHAELDRLAAELGAMCATAGSIMSSATAAVVYGDMNAADRVWSELSHLSALNQRVQDRTLTVLARQAPVARELRFVVSAIRIAGDADRMGGLAANVAKVAQRNHPAPAIPSDTTAHFAEMGRVAVELANRAHHALADFDADKAREVGPADREMNDLHRRLFTLVSDATWTHGAAAAVDVALLGRFYERFADHAVEIARRIVFEATGETPERTDYEAAMEATL</sequence>
<dbReference type="Pfam" id="PF01895">
    <property type="entry name" value="PhoU"/>
    <property type="match status" value="2"/>
</dbReference>
<feature type="domain" description="PhoU" evidence="3">
    <location>
        <begin position="122"/>
        <end position="204"/>
    </location>
</feature>
<keyword evidence="5" id="KW-1185">Reference proteome</keyword>
<comment type="caution">
    <text evidence="4">The sequence shown here is derived from an EMBL/GenBank/DDBJ whole genome shotgun (WGS) entry which is preliminary data.</text>
</comment>
<evidence type="ECO:0000259" key="3">
    <source>
        <dbReference type="Pfam" id="PF01895"/>
    </source>
</evidence>
<comment type="function">
    <text evidence="2">Plays a role in the regulation of phosphate uptake.</text>
</comment>
<dbReference type="InterPro" id="IPR038078">
    <property type="entry name" value="PhoU-like_sf"/>
</dbReference>
<dbReference type="Gene3D" id="1.20.58.220">
    <property type="entry name" value="Phosphate transport system protein phou homolog 2, domain 2"/>
    <property type="match status" value="1"/>
</dbReference>
<protein>
    <recommendedName>
        <fullName evidence="2">Phosphate-specific transport system accessory protein PhoU</fullName>
    </recommendedName>
</protein>
<dbReference type="Proteomes" id="UP001651690">
    <property type="component" value="Unassembled WGS sequence"/>
</dbReference>
<keyword evidence="2" id="KW-0813">Transport</keyword>
<dbReference type="InterPro" id="IPR026022">
    <property type="entry name" value="PhoU_dom"/>
</dbReference>
<dbReference type="PANTHER" id="PTHR42930">
    <property type="entry name" value="PHOSPHATE-SPECIFIC TRANSPORT SYSTEM ACCESSORY PROTEIN PHOU"/>
    <property type="match status" value="1"/>
</dbReference>
<dbReference type="InterPro" id="IPR028366">
    <property type="entry name" value="PhoU"/>
</dbReference>
<keyword evidence="1 2" id="KW-0592">Phosphate transport</keyword>
<evidence type="ECO:0000313" key="5">
    <source>
        <dbReference type="Proteomes" id="UP001651690"/>
    </source>
</evidence>
<accession>A0ABT1M6M1</accession>
<feature type="domain" description="PhoU" evidence="3">
    <location>
        <begin position="19"/>
        <end position="103"/>
    </location>
</feature>
<evidence type="ECO:0000313" key="4">
    <source>
        <dbReference type="EMBL" id="MCP9274215.1"/>
    </source>
</evidence>
<comment type="similarity">
    <text evidence="2">Belongs to the PhoU family.</text>
</comment>
<dbReference type="SUPFAM" id="SSF109755">
    <property type="entry name" value="PhoU-like"/>
    <property type="match status" value="1"/>
</dbReference>
<proteinExistence type="inferred from homology"/>
<gene>
    <name evidence="4" type="primary">phoU</name>
    <name evidence="4" type="ORF">NM203_18665</name>
</gene>
<evidence type="ECO:0000256" key="1">
    <source>
        <dbReference type="ARBA" id="ARBA00022592"/>
    </source>
</evidence>
<dbReference type="PIRSF" id="PIRSF003107">
    <property type="entry name" value="PhoU"/>
    <property type="match status" value="1"/>
</dbReference>
<comment type="subunit">
    <text evidence="2">Homodimer.</text>
</comment>
<dbReference type="EMBL" id="JANDBD010000007">
    <property type="protein sequence ID" value="MCP9274215.1"/>
    <property type="molecule type" value="Genomic_DNA"/>
</dbReference>
<comment type="subcellular location">
    <subcellularLocation>
        <location evidence="2">Cytoplasm</location>
    </subcellularLocation>
</comment>